<dbReference type="GO" id="GO:0016879">
    <property type="term" value="F:ligase activity, forming carbon-nitrogen bonds"/>
    <property type="evidence" value="ECO:0007669"/>
    <property type="project" value="UniProtKB-UniRule"/>
</dbReference>
<organism evidence="3 4">
    <name type="scientific">Merdimmobilis hominis</name>
    <dbReference type="NCBI Taxonomy" id="2897707"/>
    <lineage>
        <taxon>Bacteria</taxon>
        <taxon>Bacillati</taxon>
        <taxon>Bacillota</taxon>
        <taxon>Clostridia</taxon>
        <taxon>Eubacteriales</taxon>
        <taxon>Oscillospiraceae</taxon>
        <taxon>Merdimmobilis</taxon>
    </lineage>
</organism>
<dbReference type="HAMAP" id="MF_01539">
    <property type="entry name" value="TmcAL"/>
    <property type="match status" value="1"/>
</dbReference>
<comment type="subcellular location">
    <subcellularLocation>
        <location evidence="2">Cytoplasm</location>
    </subcellularLocation>
</comment>
<keyword evidence="2" id="KW-0547">Nucleotide-binding</keyword>
<comment type="caution">
    <text evidence="3">The sequence shown here is derived from an EMBL/GenBank/DDBJ whole genome shotgun (WGS) entry which is preliminary data.</text>
</comment>
<dbReference type="Pfam" id="PF05636">
    <property type="entry name" value="HIGH_NTase1"/>
    <property type="match status" value="1"/>
</dbReference>
<dbReference type="InterPro" id="IPR014729">
    <property type="entry name" value="Rossmann-like_a/b/a_fold"/>
</dbReference>
<keyword evidence="2" id="KW-0067">ATP-binding</keyword>
<keyword evidence="4" id="KW-1185">Reference proteome</keyword>
<reference evidence="3" key="1">
    <citation type="submission" date="2020-08" db="EMBL/GenBank/DDBJ databases">
        <authorList>
            <person name="Cejkova D."/>
            <person name="Kubasova T."/>
            <person name="Jahodarova E."/>
            <person name="Rychlik I."/>
        </authorList>
    </citation>
    <scope>NUCLEOTIDE SEQUENCE</scope>
    <source>
        <strain evidence="3">An559</strain>
    </source>
</reference>
<dbReference type="GO" id="GO:0005524">
    <property type="term" value="F:ATP binding"/>
    <property type="evidence" value="ECO:0007669"/>
    <property type="project" value="UniProtKB-KW"/>
</dbReference>
<dbReference type="RefSeq" id="WP_204447904.1">
    <property type="nucleotide sequence ID" value="NZ_JACJKY010000024.1"/>
</dbReference>
<reference evidence="3" key="2">
    <citation type="journal article" date="2021" name="Sci. Rep.">
        <title>The distribution of antibiotic resistance genes in chicken gut microbiota commensals.</title>
        <authorList>
            <person name="Juricova H."/>
            <person name="Matiasovicova J."/>
            <person name="Kubasova T."/>
            <person name="Cejkova D."/>
            <person name="Rychlik I."/>
        </authorList>
    </citation>
    <scope>NUCLEOTIDE SEQUENCE</scope>
    <source>
        <strain evidence="3">An559</strain>
    </source>
</reference>
<dbReference type="InterPro" id="IPR008513">
    <property type="entry name" value="tRNA(Met)_cyd_acetate_ligase"/>
</dbReference>
<accession>A0A939BFE2</accession>
<keyword evidence="2" id="KW-0963">Cytoplasm</keyword>
<dbReference type="GO" id="GO:0000049">
    <property type="term" value="F:tRNA binding"/>
    <property type="evidence" value="ECO:0007669"/>
    <property type="project" value="UniProtKB-KW"/>
</dbReference>
<dbReference type="PANTHER" id="PTHR37825">
    <property type="entry name" value="TRNA(MET) CYTIDINE ACETATE LIGASE"/>
    <property type="match status" value="1"/>
</dbReference>
<protein>
    <recommendedName>
        <fullName evidence="2">tRNA(Met) cytidine acetate ligase</fullName>
        <ecNumber evidence="2">6.3.4.-</ecNumber>
    </recommendedName>
</protein>
<keyword evidence="2" id="KW-0820">tRNA-binding</keyword>
<dbReference type="PANTHER" id="PTHR37825:SF1">
    <property type="entry name" value="TRNA(MET) CYTIDINE ACETATE LIGASE"/>
    <property type="match status" value="1"/>
</dbReference>
<gene>
    <name evidence="2" type="primary">tmcAL</name>
    <name evidence="3" type="ORF">H6A12_11205</name>
</gene>
<comment type="catalytic activity">
    <reaction evidence="2">
        <text>cytidine(34) in elongator tRNA(Met) + acetate + ATP = N(4)-acetylcytidine(34) in elongator tRNA(Met) + AMP + diphosphate</text>
        <dbReference type="Rhea" id="RHEA:58144"/>
        <dbReference type="Rhea" id="RHEA-COMP:10693"/>
        <dbReference type="Rhea" id="RHEA-COMP:10694"/>
        <dbReference type="ChEBI" id="CHEBI:30089"/>
        <dbReference type="ChEBI" id="CHEBI:30616"/>
        <dbReference type="ChEBI" id="CHEBI:33019"/>
        <dbReference type="ChEBI" id="CHEBI:74900"/>
        <dbReference type="ChEBI" id="CHEBI:82748"/>
        <dbReference type="ChEBI" id="CHEBI:456215"/>
    </reaction>
</comment>
<dbReference type="GO" id="GO:0005737">
    <property type="term" value="C:cytoplasm"/>
    <property type="evidence" value="ECO:0007669"/>
    <property type="project" value="UniProtKB-SubCell"/>
</dbReference>
<dbReference type="Proteomes" id="UP000774750">
    <property type="component" value="Unassembled WGS sequence"/>
</dbReference>
<dbReference type="EMBL" id="JACJKY010000024">
    <property type="protein sequence ID" value="MBM6921716.1"/>
    <property type="molecule type" value="Genomic_DNA"/>
</dbReference>
<name>A0A939BFE2_9FIRM</name>
<comment type="function">
    <text evidence="2">Catalyzes the formation of N(4)-acetylcytidine (ac(4)C) at the wobble position of elongator tRNA(Met), using acetate and ATP as substrates. First activates an acetate ion to form acetyladenylate (Ac-AMP) and then transfers the acetyl group to tRNA to form ac(4)C34.</text>
</comment>
<evidence type="ECO:0000313" key="3">
    <source>
        <dbReference type="EMBL" id="MBM6921716.1"/>
    </source>
</evidence>
<keyword evidence="2" id="KW-0694">RNA-binding</keyword>
<comment type="caution">
    <text evidence="2">Lacks conserved residue(s) required for the propagation of feature annotation.</text>
</comment>
<comment type="similarity">
    <text evidence="2">Belongs to the TmcAL family.</text>
</comment>
<evidence type="ECO:0000256" key="2">
    <source>
        <dbReference type="HAMAP-Rule" id="MF_01539"/>
    </source>
</evidence>
<feature type="binding site" evidence="2">
    <location>
        <position position="182"/>
    </location>
    <ligand>
        <name>ATP</name>
        <dbReference type="ChEBI" id="CHEBI:30616"/>
    </ligand>
</feature>
<dbReference type="AlphaFoldDB" id="A0A939BFE2"/>
<keyword evidence="2" id="KW-0436">Ligase</keyword>
<dbReference type="GO" id="GO:0006400">
    <property type="term" value="P:tRNA modification"/>
    <property type="evidence" value="ECO:0007669"/>
    <property type="project" value="UniProtKB-UniRule"/>
</dbReference>
<dbReference type="Gene3D" id="3.40.50.620">
    <property type="entry name" value="HUPs"/>
    <property type="match status" value="1"/>
</dbReference>
<keyword evidence="1 2" id="KW-0819">tRNA processing</keyword>
<evidence type="ECO:0000256" key="1">
    <source>
        <dbReference type="ARBA" id="ARBA00022694"/>
    </source>
</evidence>
<dbReference type="EC" id="6.3.4.-" evidence="2"/>
<proteinExistence type="inferred from homology"/>
<feature type="binding site" evidence="2">
    <location>
        <position position="100"/>
    </location>
    <ligand>
        <name>ATP</name>
        <dbReference type="ChEBI" id="CHEBI:30616"/>
    </ligand>
</feature>
<dbReference type="SUPFAM" id="SSF52374">
    <property type="entry name" value="Nucleotidylyl transferase"/>
    <property type="match status" value="1"/>
</dbReference>
<sequence length="391" mass="43157">MRIAGVVAEYNPFHNGHAYQIEQMRKAGATHVAAVMSGAFVQRGEPAILDKWTRAKAAVLGGADLVIELPAPFALSSAPEFAFGAMSALAFIGVSMIGFGSESGDIEALKQERCALEALERAGAFAPFLKEGMSYPRARQAAFEQAYHRTPCFADPNDLLALSYLRAAGRLGVSFEWLAVKRAGAAHDSTTAAGAFASASFLRTHLEQPEILSQYVPETAFALYQKEINEQRAPIRMINGERYLLGVLRSLSREQWAAIPDVTEGLEHRLWRAVRESGSLSEFYDAVKTKRYPHARIRRIACCAALSITQKERASSCEAFRVLAFNRRGAEILGRIPKEQRQRIGVNFADLYRRYPQAFQASVRAQECASLCMPQIAPCGIDFTKKVTMEE</sequence>
<evidence type="ECO:0000313" key="4">
    <source>
        <dbReference type="Proteomes" id="UP000774750"/>
    </source>
</evidence>
<feature type="binding site" evidence="2">
    <location>
        <begin position="7"/>
        <end position="20"/>
    </location>
    <ligand>
        <name>ATP</name>
        <dbReference type="ChEBI" id="CHEBI:30616"/>
    </ligand>
</feature>
<feature type="binding site" evidence="2">
    <location>
        <position position="157"/>
    </location>
    <ligand>
        <name>ATP</name>
        <dbReference type="ChEBI" id="CHEBI:30616"/>
    </ligand>
</feature>